<accession>K6ZR22</accession>
<organism evidence="3 4">
    <name type="scientific">Paraglaciecola polaris LMG 21857</name>
    <dbReference type="NCBI Taxonomy" id="1129793"/>
    <lineage>
        <taxon>Bacteria</taxon>
        <taxon>Pseudomonadati</taxon>
        <taxon>Pseudomonadota</taxon>
        <taxon>Gammaproteobacteria</taxon>
        <taxon>Alteromonadales</taxon>
        <taxon>Alteromonadaceae</taxon>
        <taxon>Paraglaciecola</taxon>
    </lineage>
</organism>
<feature type="signal peptide" evidence="1">
    <location>
        <begin position="1"/>
        <end position="22"/>
    </location>
</feature>
<dbReference type="Gene3D" id="3.40.50.1820">
    <property type="entry name" value="alpha/beta hydrolase"/>
    <property type="match status" value="1"/>
</dbReference>
<keyword evidence="4" id="KW-1185">Reference proteome</keyword>
<name>K6ZR22_9ALTE</name>
<dbReference type="Pfam" id="PF00561">
    <property type="entry name" value="Abhydrolase_1"/>
    <property type="match status" value="1"/>
</dbReference>
<evidence type="ECO:0000313" key="4">
    <source>
        <dbReference type="Proteomes" id="UP000006322"/>
    </source>
</evidence>
<proteinExistence type="predicted"/>
<keyword evidence="1" id="KW-0732">Signal</keyword>
<keyword evidence="3" id="KW-0378">Hydrolase</keyword>
<dbReference type="GO" id="GO:0004806">
    <property type="term" value="F:triacylglycerol lipase activity"/>
    <property type="evidence" value="ECO:0007669"/>
    <property type="project" value="UniProtKB-EC"/>
</dbReference>
<evidence type="ECO:0000259" key="2">
    <source>
        <dbReference type="Pfam" id="PF00561"/>
    </source>
</evidence>
<dbReference type="InterPro" id="IPR029058">
    <property type="entry name" value="AB_hydrolase_fold"/>
</dbReference>
<evidence type="ECO:0000313" key="3">
    <source>
        <dbReference type="EMBL" id="GAC32742.1"/>
    </source>
</evidence>
<evidence type="ECO:0000256" key="1">
    <source>
        <dbReference type="SAM" id="SignalP"/>
    </source>
</evidence>
<feature type="domain" description="AB hydrolase-1" evidence="2">
    <location>
        <begin position="30"/>
        <end position="140"/>
    </location>
</feature>
<dbReference type="EMBL" id="BAER01000044">
    <property type="protein sequence ID" value="GAC32742.1"/>
    <property type="molecule type" value="Genomic_DNA"/>
</dbReference>
<dbReference type="STRING" id="1129793.GPLA_1835"/>
<dbReference type="RefSeq" id="WP_007104527.1">
    <property type="nucleotide sequence ID" value="NZ_BAER01000044.1"/>
</dbReference>
<dbReference type="Proteomes" id="UP000006322">
    <property type="component" value="Unassembled WGS sequence"/>
</dbReference>
<dbReference type="SUPFAM" id="SSF53474">
    <property type="entry name" value="alpha/beta-Hydrolases"/>
    <property type="match status" value="1"/>
</dbReference>
<dbReference type="AlphaFoldDB" id="K6ZR22"/>
<reference evidence="4" key="1">
    <citation type="journal article" date="2014" name="Environ. Microbiol.">
        <title>Comparative genomics of the marine bacterial genus Glaciecola reveals the high degree of genomic diversity and genomic characteristic for cold adaptation.</title>
        <authorList>
            <person name="Qin Q.L."/>
            <person name="Xie B.B."/>
            <person name="Yu Y."/>
            <person name="Shu Y.L."/>
            <person name="Rong J.C."/>
            <person name="Zhang Y.J."/>
            <person name="Zhao D.L."/>
            <person name="Chen X.L."/>
            <person name="Zhang X.Y."/>
            <person name="Chen B."/>
            <person name="Zhou B.C."/>
            <person name="Zhang Y.Z."/>
        </authorList>
    </citation>
    <scope>NUCLEOTIDE SEQUENCE [LARGE SCALE GENOMIC DNA]</scope>
    <source>
        <strain evidence="4">LMG 21857</strain>
    </source>
</reference>
<dbReference type="OrthoDB" id="2004167at2"/>
<feature type="chain" id="PRO_5003902238" evidence="1">
    <location>
        <begin position="23"/>
        <end position="307"/>
    </location>
</feature>
<sequence length="307" mass="33025">MKPIRICLTFILLCNTSFMATASEYTKTKYPIVLVHGLFGFDDVFGIDYFYRIPNSLSKDGAKVFIAAVSAANSSEVRGEQLLTQVEDILALTGAAKVNLIGHSHGSPTSRYVASVRPELVASVTSVGGVNWGTPVADLLRDSLPENSIPESVLASVGNSLAGLIELLSGNSELPQSAIASLDSLSTPGSLAFNNAYPEGIPETYCGQGDIYANNGVAYFSWSGARPFTNVFDPVDGPLSIVSLLFSEPNDGLVSSCSSHLGYVIKDNYKMNHLDEVNQTLGIHHIFETDPITLYRKHANRLKKMGM</sequence>
<protein>
    <submittedName>
        <fullName evidence="3">Triacylglycerol lipase</fullName>
        <ecNumber evidence="3">3.1.1.3</ecNumber>
    </submittedName>
</protein>
<dbReference type="EC" id="3.1.1.3" evidence="3"/>
<dbReference type="InterPro" id="IPR000073">
    <property type="entry name" value="AB_hydrolase_1"/>
</dbReference>
<comment type="caution">
    <text evidence="3">The sequence shown here is derived from an EMBL/GenBank/DDBJ whole genome shotgun (WGS) entry which is preliminary data.</text>
</comment>
<gene>
    <name evidence="3" type="ORF">GPLA_1835</name>
</gene>